<accession>G7DWA7</accession>
<dbReference type="InParanoid" id="G7DWA7"/>
<reference evidence="2 3" key="1">
    <citation type="journal article" date="2011" name="J. Gen. Appl. Microbiol.">
        <title>Draft genome sequencing of the enigmatic basidiomycete Mixia osmundae.</title>
        <authorList>
            <person name="Nishida H."/>
            <person name="Nagatsuka Y."/>
            <person name="Sugiyama J."/>
        </authorList>
    </citation>
    <scope>NUCLEOTIDE SEQUENCE [LARGE SCALE GENOMIC DNA]</scope>
    <source>
        <strain evidence="3">CBS 9802 / IAM 14324 / JCM 22182 / KY 12970</strain>
    </source>
</reference>
<feature type="signal peptide" evidence="1">
    <location>
        <begin position="1"/>
        <end position="18"/>
    </location>
</feature>
<evidence type="ECO:0000313" key="3">
    <source>
        <dbReference type="Proteomes" id="UP000009131"/>
    </source>
</evidence>
<keyword evidence="3" id="KW-1185">Reference proteome</keyword>
<keyword evidence="1" id="KW-0732">Signal</keyword>
<dbReference type="EMBL" id="BABT02000047">
    <property type="protein sequence ID" value="GAA94795.1"/>
    <property type="molecule type" value="Genomic_DNA"/>
</dbReference>
<dbReference type="RefSeq" id="XP_014565073.1">
    <property type="nucleotide sequence ID" value="XM_014709587.1"/>
</dbReference>
<comment type="caution">
    <text evidence="2">The sequence shown here is derived from an EMBL/GenBank/DDBJ whole genome shotgun (WGS) entry which is preliminary data.</text>
</comment>
<feature type="chain" id="PRO_5009955575" evidence="1">
    <location>
        <begin position="19"/>
        <end position="189"/>
    </location>
</feature>
<dbReference type="AlphaFoldDB" id="G7DWA7"/>
<proteinExistence type="predicted"/>
<dbReference type="Proteomes" id="UP000009131">
    <property type="component" value="Unassembled WGS sequence"/>
</dbReference>
<dbReference type="HOGENOM" id="CLU_1434765_0_0_1"/>
<gene>
    <name evidence="2" type="primary">Mo01449</name>
    <name evidence="2" type="ORF">E5Q_01449</name>
</gene>
<evidence type="ECO:0000313" key="2">
    <source>
        <dbReference type="EMBL" id="GAA94795.1"/>
    </source>
</evidence>
<name>G7DWA7_MIXOS</name>
<protein>
    <submittedName>
        <fullName evidence="2">Uncharacterized protein</fullName>
    </submittedName>
</protein>
<sequence>MLTAFLCVLAVALRVVIAIPPSALQVDTLDIPLQYDFGWPARRRTCEGSGSVWIHDIPTIAVISAELLVRPGFVNLTIDRWNVLITGRSSPLVNTQVLRQTFKPYSVNYTLETTLAVNVMPQLIDLKQMDCCHAEGSIVWSILKTADNVTPFHRHSVRYLVYCGPYHTNCASVYTQPGERFQHRSIDRF</sequence>
<evidence type="ECO:0000256" key="1">
    <source>
        <dbReference type="SAM" id="SignalP"/>
    </source>
</evidence>
<organism evidence="2 3">
    <name type="scientific">Mixia osmundae (strain CBS 9802 / IAM 14324 / JCM 22182 / KY 12970)</name>
    <dbReference type="NCBI Taxonomy" id="764103"/>
    <lineage>
        <taxon>Eukaryota</taxon>
        <taxon>Fungi</taxon>
        <taxon>Dikarya</taxon>
        <taxon>Basidiomycota</taxon>
        <taxon>Pucciniomycotina</taxon>
        <taxon>Mixiomycetes</taxon>
        <taxon>Mixiales</taxon>
        <taxon>Mixiaceae</taxon>
        <taxon>Mixia</taxon>
    </lineage>
</organism>
<reference evidence="2 3" key="2">
    <citation type="journal article" date="2012" name="Open Biol.">
        <title>Characteristics of nucleosomes and linker DNA regions on the genome of the basidiomycete Mixia osmundae revealed by mono- and dinucleosome mapping.</title>
        <authorList>
            <person name="Nishida H."/>
            <person name="Kondo S."/>
            <person name="Matsumoto T."/>
            <person name="Suzuki Y."/>
            <person name="Yoshikawa H."/>
            <person name="Taylor T.D."/>
            <person name="Sugiyama J."/>
        </authorList>
    </citation>
    <scope>NUCLEOTIDE SEQUENCE [LARGE SCALE GENOMIC DNA]</scope>
    <source>
        <strain evidence="3">CBS 9802 / IAM 14324 / JCM 22182 / KY 12970</strain>
    </source>
</reference>